<dbReference type="NCBIfam" id="TIGR00152">
    <property type="entry name" value="dephospho-CoA kinase"/>
    <property type="match status" value="1"/>
</dbReference>
<dbReference type="GO" id="GO:0005737">
    <property type="term" value="C:cytoplasm"/>
    <property type="evidence" value="ECO:0007669"/>
    <property type="project" value="UniProtKB-SubCell"/>
</dbReference>
<dbReference type="HAMAP" id="MF_00376">
    <property type="entry name" value="Dephospho_CoA_kinase"/>
    <property type="match status" value="1"/>
</dbReference>
<protein>
    <recommendedName>
        <fullName evidence="10 11">Dephospho-CoA kinase</fullName>
        <ecNumber evidence="10 11">2.7.1.24</ecNumber>
    </recommendedName>
    <alternativeName>
        <fullName evidence="10">Dephosphocoenzyme A kinase</fullName>
    </alternativeName>
</protein>
<keyword evidence="6 10" id="KW-0547">Nucleotide-binding</keyword>
<proteinExistence type="inferred from homology"/>
<dbReference type="PANTHER" id="PTHR10695:SF46">
    <property type="entry name" value="BIFUNCTIONAL COENZYME A SYNTHASE-RELATED"/>
    <property type="match status" value="1"/>
</dbReference>
<dbReference type="Pfam" id="PF01121">
    <property type="entry name" value="CoaE"/>
    <property type="match status" value="1"/>
</dbReference>
<accession>A0A542EI02</accession>
<dbReference type="NCBIfam" id="NF002879">
    <property type="entry name" value="PRK03333.1"/>
    <property type="match status" value="1"/>
</dbReference>
<dbReference type="EC" id="2.7.1.24" evidence="10 11"/>
<dbReference type="OrthoDB" id="9812943at2"/>
<dbReference type="PANTHER" id="PTHR10695">
    <property type="entry name" value="DEPHOSPHO-COA KINASE-RELATED"/>
    <property type="match status" value="1"/>
</dbReference>
<dbReference type="SUPFAM" id="SSF81301">
    <property type="entry name" value="Nucleotidyltransferase"/>
    <property type="match status" value="1"/>
</dbReference>
<dbReference type="InterPro" id="IPR043519">
    <property type="entry name" value="NT_sf"/>
</dbReference>
<comment type="similarity">
    <text evidence="1">In the N-terminal section; belongs to the CoaE family.</text>
</comment>
<dbReference type="Pfam" id="PF04229">
    <property type="entry name" value="GrpB"/>
    <property type="match status" value="1"/>
</dbReference>
<dbReference type="InterPro" id="IPR007344">
    <property type="entry name" value="GrpB/CoaE"/>
</dbReference>
<keyword evidence="7 10" id="KW-0418">Kinase</keyword>
<keyword evidence="9 10" id="KW-0173">Coenzyme A biosynthesis</keyword>
<dbReference type="Gene3D" id="3.30.460.10">
    <property type="entry name" value="Beta Polymerase, domain 2"/>
    <property type="match status" value="1"/>
</dbReference>
<keyword evidence="5 10" id="KW-0808">Transferase</keyword>
<dbReference type="GO" id="GO:0004140">
    <property type="term" value="F:dephospho-CoA kinase activity"/>
    <property type="evidence" value="ECO:0007669"/>
    <property type="project" value="UniProtKB-UniRule"/>
</dbReference>
<comment type="function">
    <text evidence="10">Catalyzes the phosphorylation of the 3'-hydroxyl group of dephosphocoenzyme A to form coenzyme A.</text>
</comment>
<reference evidence="12 13" key="1">
    <citation type="submission" date="2019-06" db="EMBL/GenBank/DDBJ databases">
        <title>Sequencing the genomes of 1000 actinobacteria strains.</title>
        <authorList>
            <person name="Klenk H.-P."/>
        </authorList>
    </citation>
    <scope>NUCLEOTIDE SEQUENCE [LARGE SCALE GENOMIC DNA]</scope>
    <source>
        <strain evidence="12 13">DSM 19828</strain>
    </source>
</reference>
<evidence type="ECO:0000256" key="8">
    <source>
        <dbReference type="ARBA" id="ARBA00022840"/>
    </source>
</evidence>
<dbReference type="InterPro" id="IPR027417">
    <property type="entry name" value="P-loop_NTPase"/>
</dbReference>
<evidence type="ECO:0000256" key="7">
    <source>
        <dbReference type="ARBA" id="ARBA00022777"/>
    </source>
</evidence>
<name>A0A542EI02_9MICO</name>
<dbReference type="Gene3D" id="3.40.50.300">
    <property type="entry name" value="P-loop containing nucleotide triphosphate hydrolases"/>
    <property type="match status" value="1"/>
</dbReference>
<evidence type="ECO:0000256" key="3">
    <source>
        <dbReference type="ARBA" id="ARBA00011058"/>
    </source>
</evidence>
<comment type="caution">
    <text evidence="12">The sequence shown here is derived from an EMBL/GenBank/DDBJ whole genome shotgun (WGS) entry which is preliminary data.</text>
</comment>
<organism evidence="12 13">
    <name type="scientific">Yimella lutea</name>
    <dbReference type="NCBI Taxonomy" id="587872"/>
    <lineage>
        <taxon>Bacteria</taxon>
        <taxon>Bacillati</taxon>
        <taxon>Actinomycetota</taxon>
        <taxon>Actinomycetes</taxon>
        <taxon>Micrococcales</taxon>
        <taxon>Dermacoccaceae</taxon>
        <taxon>Yimella</taxon>
    </lineage>
</organism>
<dbReference type="FunFam" id="3.40.50.300:FF:000991">
    <property type="entry name" value="Dephospho-CoA kinase"/>
    <property type="match status" value="1"/>
</dbReference>
<evidence type="ECO:0000313" key="12">
    <source>
        <dbReference type="EMBL" id="TQJ14934.1"/>
    </source>
</evidence>
<dbReference type="InterPro" id="IPR001977">
    <property type="entry name" value="Depp_CoAkinase"/>
</dbReference>
<dbReference type="RefSeq" id="WP_141928663.1">
    <property type="nucleotide sequence ID" value="NZ_BAABCI010000006.1"/>
</dbReference>
<evidence type="ECO:0000256" key="10">
    <source>
        <dbReference type="HAMAP-Rule" id="MF_00376"/>
    </source>
</evidence>
<dbReference type="CDD" id="cd02022">
    <property type="entry name" value="DPCK"/>
    <property type="match status" value="1"/>
</dbReference>
<evidence type="ECO:0000256" key="5">
    <source>
        <dbReference type="ARBA" id="ARBA00022679"/>
    </source>
</evidence>
<dbReference type="PROSITE" id="PS51219">
    <property type="entry name" value="DPCK"/>
    <property type="match status" value="1"/>
</dbReference>
<dbReference type="GO" id="GO:0005524">
    <property type="term" value="F:ATP binding"/>
    <property type="evidence" value="ECO:0007669"/>
    <property type="project" value="UniProtKB-UniRule"/>
</dbReference>
<evidence type="ECO:0000313" key="13">
    <source>
        <dbReference type="Proteomes" id="UP000320806"/>
    </source>
</evidence>
<comment type="subcellular location">
    <subcellularLocation>
        <location evidence="10">Cytoplasm</location>
    </subcellularLocation>
</comment>
<comment type="similarity">
    <text evidence="2 10">Belongs to the CoaE family.</text>
</comment>
<dbReference type="Proteomes" id="UP000320806">
    <property type="component" value="Unassembled WGS sequence"/>
</dbReference>
<dbReference type="AlphaFoldDB" id="A0A542EI02"/>
<gene>
    <name evidence="10" type="primary">coaE</name>
    <name evidence="12" type="ORF">FB459_2450</name>
</gene>
<evidence type="ECO:0000256" key="2">
    <source>
        <dbReference type="ARBA" id="ARBA00009018"/>
    </source>
</evidence>
<keyword evidence="8 10" id="KW-0067">ATP-binding</keyword>
<evidence type="ECO:0000256" key="4">
    <source>
        <dbReference type="ARBA" id="ARBA00022490"/>
    </source>
</evidence>
<evidence type="ECO:0000256" key="9">
    <source>
        <dbReference type="ARBA" id="ARBA00022993"/>
    </source>
</evidence>
<keyword evidence="13" id="KW-1185">Reference proteome</keyword>
<evidence type="ECO:0000256" key="1">
    <source>
        <dbReference type="ARBA" id="ARBA00008826"/>
    </source>
</evidence>
<dbReference type="GO" id="GO:0015937">
    <property type="term" value="P:coenzyme A biosynthetic process"/>
    <property type="evidence" value="ECO:0007669"/>
    <property type="project" value="UniProtKB-UniRule"/>
</dbReference>
<keyword evidence="4 10" id="KW-0963">Cytoplasm</keyword>
<evidence type="ECO:0000256" key="6">
    <source>
        <dbReference type="ARBA" id="ARBA00022741"/>
    </source>
</evidence>
<dbReference type="SUPFAM" id="SSF52540">
    <property type="entry name" value="P-loop containing nucleoside triphosphate hydrolases"/>
    <property type="match status" value="1"/>
</dbReference>
<comment type="catalytic activity">
    <reaction evidence="10">
        <text>3'-dephospho-CoA + ATP = ADP + CoA + H(+)</text>
        <dbReference type="Rhea" id="RHEA:18245"/>
        <dbReference type="ChEBI" id="CHEBI:15378"/>
        <dbReference type="ChEBI" id="CHEBI:30616"/>
        <dbReference type="ChEBI" id="CHEBI:57287"/>
        <dbReference type="ChEBI" id="CHEBI:57328"/>
        <dbReference type="ChEBI" id="CHEBI:456216"/>
        <dbReference type="EC" id="2.7.1.24"/>
    </reaction>
</comment>
<feature type="binding site" evidence="10">
    <location>
        <begin position="10"/>
        <end position="15"/>
    </location>
    <ligand>
        <name>ATP</name>
        <dbReference type="ChEBI" id="CHEBI:30616"/>
    </ligand>
</feature>
<sequence length="405" mass="44047">MRIGLTGGIGSGKSTVSKLLAEHGAVIVDADAIAREVVEPGTPGLGLIREEFGDEVITADGVLDRPALGAIVFADSERRRALEAITHPLIAERTAELFARAPADAVVVHDMPLLVELGQTDGYHLMVIVDVPEEVRLDRLVEQRGMNREDAQARVDAQATDAQRRAAADVLLDNSGSPEELHTTVNSLWENRIRPYADNLTAVRGVRRPDSVTIREPDPEWAEQGRRWCARLAHQLSAAGMSEVQVDHIGSTSVPGLAAKDVIDLQIQVPDLAVAQSDSFVGALWGAGVVEVRSNHDAPQPWAPDPEQWRKFYANGADPAQVVHVHIRTNGGPAATAALQFRDWLRANDEERDAYAEMKRAVAAEHPGGTQETKQDYVQAKEPWFAEALPKARAWAQTSGWTMPG</sequence>
<dbReference type="EMBL" id="VFMO01000001">
    <property type="protein sequence ID" value="TQJ14934.1"/>
    <property type="molecule type" value="Genomic_DNA"/>
</dbReference>
<comment type="pathway">
    <text evidence="10">Cofactor biosynthesis; coenzyme A biosynthesis; CoA from (R)-pantothenate: step 5/5.</text>
</comment>
<dbReference type="UniPathway" id="UPA00241">
    <property type="reaction ID" value="UER00356"/>
</dbReference>
<comment type="similarity">
    <text evidence="3">In the C-terminal section; belongs to the UPF0157 (GrpB) family.</text>
</comment>
<evidence type="ECO:0000256" key="11">
    <source>
        <dbReference type="NCBIfam" id="TIGR00152"/>
    </source>
</evidence>